<feature type="region of interest" description="Disordered" evidence="6">
    <location>
        <begin position="48"/>
        <end position="81"/>
    </location>
</feature>
<dbReference type="Proteomes" id="UP000229600">
    <property type="component" value="Unassembled WGS sequence"/>
</dbReference>
<keyword evidence="3 5" id="KW-0687">Ribonucleoprotein</keyword>
<dbReference type="Gene3D" id="3.40.1370.10">
    <property type="match status" value="1"/>
</dbReference>
<feature type="compositionally biased region" description="Basic residues" evidence="6">
    <location>
        <begin position="60"/>
        <end position="77"/>
    </location>
</feature>
<dbReference type="NCBIfam" id="TIGR03953">
    <property type="entry name" value="rplD_bact"/>
    <property type="match status" value="1"/>
</dbReference>
<evidence type="ECO:0000256" key="3">
    <source>
        <dbReference type="ARBA" id="ARBA00023274"/>
    </source>
</evidence>
<dbReference type="AlphaFoldDB" id="A0A2H0N3S6"/>
<dbReference type="GO" id="GO:1990904">
    <property type="term" value="C:ribonucleoprotein complex"/>
    <property type="evidence" value="ECO:0007669"/>
    <property type="project" value="UniProtKB-KW"/>
</dbReference>
<evidence type="ECO:0000256" key="4">
    <source>
        <dbReference type="ARBA" id="ARBA00035244"/>
    </source>
</evidence>
<evidence type="ECO:0000313" key="8">
    <source>
        <dbReference type="Proteomes" id="UP000229600"/>
    </source>
</evidence>
<keyword evidence="5" id="KW-0699">rRNA-binding</keyword>
<dbReference type="HAMAP" id="MF_01328_B">
    <property type="entry name" value="Ribosomal_uL4_B"/>
    <property type="match status" value="1"/>
</dbReference>
<dbReference type="GO" id="GO:0006412">
    <property type="term" value="P:translation"/>
    <property type="evidence" value="ECO:0007669"/>
    <property type="project" value="UniProtKB-UniRule"/>
</dbReference>
<comment type="subunit">
    <text evidence="5">Part of the 50S ribosomal subunit.</text>
</comment>
<evidence type="ECO:0000256" key="1">
    <source>
        <dbReference type="ARBA" id="ARBA00010528"/>
    </source>
</evidence>
<comment type="function">
    <text evidence="5">One of the primary rRNA binding proteins, this protein initially binds near the 5'-end of the 23S rRNA. It is important during the early stages of 50S assembly. It makes multiple contacts with different domains of the 23S rRNA in the assembled 50S subunit and ribosome.</text>
</comment>
<dbReference type="GO" id="GO:0005840">
    <property type="term" value="C:ribosome"/>
    <property type="evidence" value="ECO:0007669"/>
    <property type="project" value="UniProtKB-KW"/>
</dbReference>
<evidence type="ECO:0000256" key="5">
    <source>
        <dbReference type="HAMAP-Rule" id="MF_01328"/>
    </source>
</evidence>
<accession>A0A2H0N3S6</accession>
<organism evidence="7 8">
    <name type="scientific">Candidatus Magasanikbacteria bacterium CG11_big_fil_rev_8_21_14_0_20_39_34</name>
    <dbReference type="NCBI Taxonomy" id="1974653"/>
    <lineage>
        <taxon>Bacteria</taxon>
        <taxon>Candidatus Magasanikiibacteriota</taxon>
    </lineage>
</organism>
<dbReference type="Pfam" id="PF00573">
    <property type="entry name" value="Ribosomal_L4"/>
    <property type="match status" value="1"/>
</dbReference>
<dbReference type="EMBL" id="PCWN01000011">
    <property type="protein sequence ID" value="PIR03552.1"/>
    <property type="molecule type" value="Genomic_DNA"/>
</dbReference>
<name>A0A2H0N3S6_9BACT</name>
<dbReference type="PANTHER" id="PTHR10746:SF6">
    <property type="entry name" value="LARGE RIBOSOMAL SUBUNIT PROTEIN UL4M"/>
    <property type="match status" value="1"/>
</dbReference>
<feature type="compositionally biased region" description="Basic and acidic residues" evidence="6">
    <location>
        <begin position="50"/>
        <end position="59"/>
    </location>
</feature>
<keyword evidence="5" id="KW-0694">RNA-binding</keyword>
<comment type="function">
    <text evidence="5">Forms part of the polypeptide exit tunnel.</text>
</comment>
<proteinExistence type="inferred from homology"/>
<dbReference type="PANTHER" id="PTHR10746">
    <property type="entry name" value="50S RIBOSOMAL PROTEIN L4"/>
    <property type="match status" value="1"/>
</dbReference>
<keyword evidence="2 5" id="KW-0689">Ribosomal protein</keyword>
<gene>
    <name evidence="5" type="primary">rplD</name>
    <name evidence="7" type="ORF">COV59_05170</name>
</gene>
<dbReference type="InterPro" id="IPR023574">
    <property type="entry name" value="Ribosomal_uL4_dom_sf"/>
</dbReference>
<dbReference type="GO" id="GO:0003735">
    <property type="term" value="F:structural constituent of ribosome"/>
    <property type="evidence" value="ECO:0007669"/>
    <property type="project" value="InterPro"/>
</dbReference>
<comment type="caution">
    <text evidence="7">The sequence shown here is derived from an EMBL/GenBank/DDBJ whole genome shotgun (WGS) entry which is preliminary data.</text>
</comment>
<dbReference type="GO" id="GO:0019843">
    <property type="term" value="F:rRNA binding"/>
    <property type="evidence" value="ECO:0007669"/>
    <property type="project" value="UniProtKB-UniRule"/>
</dbReference>
<sequence length="208" mass="23177">MASVDLYNLEGKKNGKLEVADKVFAAKLNPDLVHQVYVALEANARQPWADTKDKSEVRGGGKKPWKQKGTGRARHGSSRSPIWKGGGVTFGPLSIRNYKKKVNKKMNRQAVSMCLSDKLMQEKMFVLEQLVSNGKTKEMVKMRSSFPGAGKSTLVITSQADDNVFLSTRNIQNLHLQSAQDLNVVDLLHHQYVIATQDALKVLEKRLS</sequence>
<dbReference type="InterPro" id="IPR013005">
    <property type="entry name" value="Ribosomal_uL4-like"/>
</dbReference>
<evidence type="ECO:0000313" key="7">
    <source>
        <dbReference type="EMBL" id="PIR03552.1"/>
    </source>
</evidence>
<evidence type="ECO:0000256" key="2">
    <source>
        <dbReference type="ARBA" id="ARBA00022980"/>
    </source>
</evidence>
<evidence type="ECO:0000256" key="6">
    <source>
        <dbReference type="SAM" id="MobiDB-lite"/>
    </source>
</evidence>
<protein>
    <recommendedName>
        <fullName evidence="4 5">Large ribosomal subunit protein uL4</fullName>
    </recommendedName>
</protein>
<comment type="similarity">
    <text evidence="1 5">Belongs to the universal ribosomal protein uL4 family.</text>
</comment>
<dbReference type="InterPro" id="IPR002136">
    <property type="entry name" value="Ribosomal_uL4"/>
</dbReference>
<dbReference type="SUPFAM" id="SSF52166">
    <property type="entry name" value="Ribosomal protein L4"/>
    <property type="match status" value="1"/>
</dbReference>
<reference evidence="7 8" key="1">
    <citation type="submission" date="2017-09" db="EMBL/GenBank/DDBJ databases">
        <title>Depth-based differentiation of microbial function through sediment-hosted aquifers and enrichment of novel symbionts in the deep terrestrial subsurface.</title>
        <authorList>
            <person name="Probst A.J."/>
            <person name="Ladd B."/>
            <person name="Jarett J.K."/>
            <person name="Geller-Mcgrath D.E."/>
            <person name="Sieber C.M."/>
            <person name="Emerson J.B."/>
            <person name="Anantharaman K."/>
            <person name="Thomas B.C."/>
            <person name="Malmstrom R."/>
            <person name="Stieglmeier M."/>
            <person name="Klingl A."/>
            <person name="Woyke T."/>
            <person name="Ryan C.M."/>
            <person name="Banfield J.F."/>
        </authorList>
    </citation>
    <scope>NUCLEOTIDE SEQUENCE [LARGE SCALE GENOMIC DNA]</scope>
    <source>
        <strain evidence="7">CG11_big_fil_rev_8_21_14_0_20_39_34</strain>
    </source>
</reference>